<accession>A0ABZ2I789</accession>
<comment type="similarity">
    <text evidence="10 11">Belongs to the TonB-dependent receptor family.</text>
</comment>
<evidence type="ECO:0000256" key="7">
    <source>
        <dbReference type="ARBA" id="ARBA00023077"/>
    </source>
</evidence>
<evidence type="ECO:0000259" key="13">
    <source>
        <dbReference type="SMART" id="SM00965"/>
    </source>
</evidence>
<evidence type="ECO:0000313" key="14">
    <source>
        <dbReference type="EMBL" id="WWT53504.1"/>
    </source>
</evidence>
<keyword evidence="12" id="KW-0732">Signal</keyword>
<keyword evidence="3 10" id="KW-1134">Transmembrane beta strand</keyword>
<evidence type="ECO:0000256" key="6">
    <source>
        <dbReference type="ARBA" id="ARBA00023004"/>
    </source>
</evidence>
<dbReference type="InterPro" id="IPR036942">
    <property type="entry name" value="Beta-barrel_TonB_sf"/>
</dbReference>
<keyword evidence="4" id="KW-0410">Iron transport</keyword>
<dbReference type="InterPro" id="IPR037066">
    <property type="entry name" value="Plug_dom_sf"/>
</dbReference>
<keyword evidence="8 10" id="KW-0472">Membrane</keyword>
<evidence type="ECO:0000256" key="8">
    <source>
        <dbReference type="ARBA" id="ARBA00023136"/>
    </source>
</evidence>
<dbReference type="EMBL" id="CP146369">
    <property type="protein sequence ID" value="WWT53504.1"/>
    <property type="molecule type" value="Genomic_DNA"/>
</dbReference>
<evidence type="ECO:0000256" key="11">
    <source>
        <dbReference type="RuleBase" id="RU003357"/>
    </source>
</evidence>
<keyword evidence="7 11" id="KW-0798">TonB box</keyword>
<organism evidence="14 15">
    <name type="scientific">Brevundimonas olei</name>
    <dbReference type="NCBI Taxonomy" id="657642"/>
    <lineage>
        <taxon>Bacteria</taxon>
        <taxon>Pseudomonadati</taxon>
        <taxon>Pseudomonadota</taxon>
        <taxon>Alphaproteobacteria</taxon>
        <taxon>Caulobacterales</taxon>
        <taxon>Caulobacteraceae</taxon>
        <taxon>Brevundimonas</taxon>
    </lineage>
</organism>
<evidence type="ECO:0000256" key="1">
    <source>
        <dbReference type="ARBA" id="ARBA00004571"/>
    </source>
</evidence>
<dbReference type="Pfam" id="PF07660">
    <property type="entry name" value="STN"/>
    <property type="match status" value="1"/>
</dbReference>
<dbReference type="Pfam" id="PF00593">
    <property type="entry name" value="TonB_dep_Rec_b-barrel"/>
    <property type="match status" value="1"/>
</dbReference>
<keyword evidence="4" id="KW-0406">Ion transport</keyword>
<evidence type="ECO:0000256" key="10">
    <source>
        <dbReference type="PROSITE-ProRule" id="PRU01360"/>
    </source>
</evidence>
<reference evidence="14 15" key="1">
    <citation type="submission" date="2024-02" db="EMBL/GenBank/DDBJ databases">
        <title>Distribution and functional of Brevundimonas-related endobacteria within Verticillium dahliae.</title>
        <authorList>
            <person name="Zeng H."/>
        </authorList>
    </citation>
    <scope>NUCLEOTIDE SEQUENCE [LARGE SCALE GENOMIC DNA]</scope>
    <source>
        <strain evidence="14 15">TRM 44200</strain>
    </source>
</reference>
<dbReference type="SMART" id="SM00965">
    <property type="entry name" value="STN"/>
    <property type="match status" value="1"/>
</dbReference>
<name>A0ABZ2I789_9CAUL</name>
<gene>
    <name evidence="14" type="ORF">V8J38_09525</name>
</gene>
<dbReference type="PANTHER" id="PTHR47234">
    <property type="match status" value="1"/>
</dbReference>
<feature type="domain" description="Secretin/TonB short N-terminal" evidence="13">
    <location>
        <begin position="51"/>
        <end position="102"/>
    </location>
</feature>
<keyword evidence="2 10" id="KW-0813">Transport</keyword>
<dbReference type="PROSITE" id="PS51257">
    <property type="entry name" value="PROKAR_LIPOPROTEIN"/>
    <property type="match status" value="1"/>
</dbReference>
<sequence length="979" mass="103593">MSRSSLLSGVAAVACLFSAGTPACAQSARDFDIPAGPMRDALTAFGAQSDQQIFFSSDLVAGRRSPGVSGRMEPEAALSRLLLDSGLIWSQRRPGVFVVQRAAPATTDEVTVLDEVVVTGTLLRSSGELASPVQIMERDELDSRGRGTVAEALTDLPQNYAGSGTPGALLTGADRGGSNGVVATGINLRGLGADATLVLVNGRRLAGTGFRGEFADVSALPSAAVERVDILLDGASALYGSDAVGGVVNIIMRRSFDGQESAVRLSAAQGGMETVQASHIAGGSWSSGSALLSYEYQHQNAVNSRDRPYTLDGDLRPFGGSDWRSLFSAPGNIVAYDAASASYVSQFAIRPGPSSSAIAPTDFAAGETNLQSNSLGVDLIPQVERHSAYGRIRQSAGERLDLSADVRFSRRAYEFANVPGASVFTVTRANPFFVSPTGADSHLLAYSFSGDLGPSRQVGSSRSLGLTAGAVFDLGSGWSLDGYLAHAEERGEAAIRGQINTQFLQEALGNTPDDPETDYSTSVDGFFNPFGAGAANAPRVLDFISAGYSSNLDRSAASSVNLLLSGTPLTLPGGALDIAVGAQLRSERFKTQSTTFLSTLEPVARFTPGHDRLISAVFGEARIPLFGPDNARPGVWALEVSVAGRIEDYEDFGRTSNPKVGAIWSPMPDLTLRGSWGTSFRAPGLTQLNDASSAGASLVPRPDGTRMLSIYLSGGNPDLTPETAETWTLGFNYNPPSGLVLSASYFDTRFDNQIARPTTGNLANVLIDPALSPFVRRVDPANDAADLALVRSYTTAPGFGAGSLFPPTTYGAIIDGRWINTASVAVRGLDLQAAYPMRFGDHALRWDASASWLLDYDSRMTSASPVQSLLDQVGYPVSLRSRAGFAWSRGDWTLNAHWIHVSDYADQDGRRIDAWNTADVRLTWKPVNGSLDGLRASLGIQNVFDADPPFHDGRTGYGFDAGQANLFGRVVSLQLTQRW</sequence>
<proteinExistence type="inferred from homology"/>
<dbReference type="InterPro" id="IPR012910">
    <property type="entry name" value="Plug_dom"/>
</dbReference>
<dbReference type="PROSITE" id="PS52016">
    <property type="entry name" value="TONB_DEPENDENT_REC_3"/>
    <property type="match status" value="1"/>
</dbReference>
<dbReference type="RefSeq" id="WP_338575292.1">
    <property type="nucleotide sequence ID" value="NZ_CP146369.1"/>
</dbReference>
<dbReference type="Gene3D" id="2.40.170.20">
    <property type="entry name" value="TonB-dependent receptor, beta-barrel domain"/>
    <property type="match status" value="1"/>
</dbReference>
<dbReference type="InterPro" id="IPR039426">
    <property type="entry name" value="TonB-dep_rcpt-like"/>
</dbReference>
<dbReference type="PANTHER" id="PTHR47234:SF1">
    <property type="entry name" value="TONB-DEPENDENT RECEPTOR"/>
    <property type="match status" value="1"/>
</dbReference>
<evidence type="ECO:0000313" key="15">
    <source>
        <dbReference type="Proteomes" id="UP001363460"/>
    </source>
</evidence>
<feature type="signal peptide" evidence="12">
    <location>
        <begin position="1"/>
        <end position="25"/>
    </location>
</feature>
<dbReference type="SUPFAM" id="SSF56935">
    <property type="entry name" value="Porins"/>
    <property type="match status" value="1"/>
</dbReference>
<evidence type="ECO:0000256" key="5">
    <source>
        <dbReference type="ARBA" id="ARBA00022692"/>
    </source>
</evidence>
<dbReference type="Pfam" id="PF07715">
    <property type="entry name" value="Plug"/>
    <property type="match status" value="1"/>
</dbReference>
<dbReference type="Proteomes" id="UP001363460">
    <property type="component" value="Chromosome"/>
</dbReference>
<evidence type="ECO:0000256" key="12">
    <source>
        <dbReference type="SAM" id="SignalP"/>
    </source>
</evidence>
<dbReference type="Gene3D" id="3.55.50.30">
    <property type="match status" value="1"/>
</dbReference>
<evidence type="ECO:0000256" key="9">
    <source>
        <dbReference type="ARBA" id="ARBA00023237"/>
    </source>
</evidence>
<keyword evidence="6" id="KW-0408">Iron</keyword>
<keyword evidence="15" id="KW-1185">Reference proteome</keyword>
<comment type="subcellular location">
    <subcellularLocation>
        <location evidence="1 10">Cell outer membrane</location>
        <topology evidence="1 10">Multi-pass membrane protein</topology>
    </subcellularLocation>
</comment>
<evidence type="ECO:0000256" key="3">
    <source>
        <dbReference type="ARBA" id="ARBA00022452"/>
    </source>
</evidence>
<keyword evidence="9 10" id="KW-0998">Cell outer membrane</keyword>
<protein>
    <submittedName>
        <fullName evidence="14">TonB-dependent receptor</fullName>
    </submittedName>
</protein>
<dbReference type="InterPro" id="IPR000531">
    <property type="entry name" value="Beta-barrel_TonB"/>
</dbReference>
<keyword evidence="14" id="KW-0675">Receptor</keyword>
<keyword evidence="5 10" id="KW-0812">Transmembrane</keyword>
<dbReference type="Gene3D" id="2.170.130.10">
    <property type="entry name" value="TonB-dependent receptor, plug domain"/>
    <property type="match status" value="1"/>
</dbReference>
<evidence type="ECO:0000256" key="4">
    <source>
        <dbReference type="ARBA" id="ARBA00022496"/>
    </source>
</evidence>
<evidence type="ECO:0000256" key="2">
    <source>
        <dbReference type="ARBA" id="ARBA00022448"/>
    </source>
</evidence>
<feature type="chain" id="PRO_5046567459" evidence="12">
    <location>
        <begin position="26"/>
        <end position="979"/>
    </location>
</feature>
<dbReference type="InterPro" id="IPR011662">
    <property type="entry name" value="Secretin/TonB_short_N"/>
</dbReference>